<sequence length="112" mass="12381">MTKEANVAAASLVSLPAELKNQIFVNLSLPDLLILAGPPSRHLTVCCEALIYRSPTLSTSVQLVRFYETIVHRGQLACLFVNVPYTPVLFKKHAELLVRAAPCLQNLRRLLA</sequence>
<dbReference type="EMBL" id="DF847305">
    <property type="protein sequence ID" value="GAT51639.1"/>
    <property type="molecule type" value="Genomic_DNA"/>
</dbReference>
<evidence type="ECO:0008006" key="3">
    <source>
        <dbReference type="Google" id="ProtNLM"/>
    </source>
</evidence>
<gene>
    <name evidence="1" type="ORF">MCHLO_08763</name>
</gene>
<organism evidence="1 2">
    <name type="scientific">Mycena chlorophos</name>
    <name type="common">Agaric fungus</name>
    <name type="synonym">Agaricus chlorophos</name>
    <dbReference type="NCBI Taxonomy" id="658473"/>
    <lineage>
        <taxon>Eukaryota</taxon>
        <taxon>Fungi</taxon>
        <taxon>Dikarya</taxon>
        <taxon>Basidiomycota</taxon>
        <taxon>Agaricomycotina</taxon>
        <taxon>Agaricomycetes</taxon>
        <taxon>Agaricomycetidae</taxon>
        <taxon>Agaricales</taxon>
        <taxon>Marasmiineae</taxon>
        <taxon>Mycenaceae</taxon>
        <taxon>Mycena</taxon>
    </lineage>
</organism>
<keyword evidence="2" id="KW-1185">Reference proteome</keyword>
<name>A0ABQ0LM24_MYCCL</name>
<protein>
    <recommendedName>
        <fullName evidence="3">F-box domain-containing protein</fullName>
    </recommendedName>
</protein>
<accession>A0ABQ0LM24</accession>
<reference evidence="1" key="1">
    <citation type="submission" date="2014-09" db="EMBL/GenBank/DDBJ databases">
        <title>Genome sequence of the luminous mushroom Mycena chlorophos for searching fungal bioluminescence genes.</title>
        <authorList>
            <person name="Tanaka Y."/>
            <person name="Kasuga D."/>
            <person name="Oba Y."/>
            <person name="Hase S."/>
            <person name="Sato K."/>
            <person name="Oba Y."/>
            <person name="Sakakibara Y."/>
        </authorList>
    </citation>
    <scope>NUCLEOTIDE SEQUENCE</scope>
</reference>
<evidence type="ECO:0000313" key="1">
    <source>
        <dbReference type="EMBL" id="GAT51639.1"/>
    </source>
</evidence>
<evidence type="ECO:0000313" key="2">
    <source>
        <dbReference type="Proteomes" id="UP000815677"/>
    </source>
</evidence>
<dbReference type="Proteomes" id="UP000815677">
    <property type="component" value="Unassembled WGS sequence"/>
</dbReference>
<proteinExistence type="predicted"/>